<evidence type="ECO:0000313" key="2">
    <source>
        <dbReference type="EMBL" id="CAD5217702.1"/>
    </source>
</evidence>
<dbReference type="EMBL" id="CAJFCV020000002">
    <property type="protein sequence ID" value="CAG9101562.1"/>
    <property type="molecule type" value="Genomic_DNA"/>
</dbReference>
<proteinExistence type="predicted"/>
<dbReference type="Proteomes" id="UP000582659">
    <property type="component" value="Unassembled WGS sequence"/>
</dbReference>
<reference evidence="5" key="1">
    <citation type="submission" date="2016-11" db="UniProtKB">
        <authorList>
            <consortium name="WormBaseParasite"/>
        </authorList>
    </citation>
    <scope>IDENTIFICATION</scope>
</reference>
<feature type="signal peptide" evidence="1">
    <location>
        <begin position="1"/>
        <end position="18"/>
    </location>
</feature>
<feature type="chain" id="PRO_5036308832" evidence="1">
    <location>
        <begin position="19"/>
        <end position="309"/>
    </location>
</feature>
<dbReference type="WBParaSite" id="BXY_1707400.1">
    <property type="protein sequence ID" value="BXY_1707400.1"/>
    <property type="gene ID" value="BXY_1707400"/>
</dbReference>
<reference evidence="2" key="2">
    <citation type="submission" date="2020-09" db="EMBL/GenBank/DDBJ databases">
        <authorList>
            <person name="Kikuchi T."/>
        </authorList>
    </citation>
    <scope>NUCLEOTIDE SEQUENCE</scope>
    <source>
        <strain evidence="2">Ka4C1</strain>
    </source>
</reference>
<gene>
    <name evidence="2" type="ORF">BXYJ_LOCUS5167</name>
</gene>
<organism evidence="3 5">
    <name type="scientific">Bursaphelenchus xylophilus</name>
    <name type="common">Pinewood nematode worm</name>
    <name type="synonym">Aphelenchoides xylophilus</name>
    <dbReference type="NCBI Taxonomy" id="6326"/>
    <lineage>
        <taxon>Eukaryota</taxon>
        <taxon>Metazoa</taxon>
        <taxon>Ecdysozoa</taxon>
        <taxon>Nematoda</taxon>
        <taxon>Chromadorea</taxon>
        <taxon>Rhabditida</taxon>
        <taxon>Tylenchina</taxon>
        <taxon>Tylenchomorpha</taxon>
        <taxon>Aphelenchoidea</taxon>
        <taxon>Aphelenchoididae</taxon>
        <taxon>Bursaphelenchus</taxon>
    </lineage>
</organism>
<dbReference type="Proteomes" id="UP000095284">
    <property type="component" value="Unplaced"/>
</dbReference>
<sequence length="309" mass="36067">MMFLSFLAILSNLATVSSIFHEDFCDPAVFLEEFDVEANVCWIQMIGRRALKELKIDVLQVGFYMEDVDLLDPTRSKSTNLMVNYRNITRDFEFNNFQWIEHEKSAVMLKYQDKYLKFLFVYRHDGQVRQELHVAKKAFDTFGVYELTLARYSPFLQQIFVVFLDKNRKISILERYRLITTARGFLVKKLKRQYLGRHVTDLAVDRLANDLVGLVRQPIGQMILRGQLVNDTVLMEKIAETGVNSRLVAVKEEHLLMVVDHPRHGEEVVMYNMANMTSSSCLYRIGRGLEPIFKRFSIVCEDRNTTLAI</sequence>
<evidence type="ECO:0000313" key="4">
    <source>
        <dbReference type="Proteomes" id="UP000659654"/>
    </source>
</evidence>
<keyword evidence="1" id="KW-0732">Signal</keyword>
<dbReference type="Proteomes" id="UP000659654">
    <property type="component" value="Unassembled WGS sequence"/>
</dbReference>
<dbReference type="AlphaFoldDB" id="A0A1I7SVJ7"/>
<dbReference type="EMBL" id="CAJFDI010000002">
    <property type="protein sequence ID" value="CAD5217702.1"/>
    <property type="molecule type" value="Genomic_DNA"/>
</dbReference>
<name>A0A1I7SVJ7_BURXY</name>
<evidence type="ECO:0000313" key="5">
    <source>
        <dbReference type="WBParaSite" id="BXY_1707400.1"/>
    </source>
</evidence>
<keyword evidence="4" id="KW-1185">Reference proteome</keyword>
<evidence type="ECO:0000256" key="1">
    <source>
        <dbReference type="SAM" id="SignalP"/>
    </source>
</evidence>
<evidence type="ECO:0000313" key="3">
    <source>
        <dbReference type="Proteomes" id="UP000095284"/>
    </source>
</evidence>
<accession>A0A1I7SVJ7</accession>
<protein>
    <submittedName>
        <fullName evidence="2">(pine wood nematode) hypothetical protein</fullName>
    </submittedName>
</protein>